<dbReference type="EMBL" id="NVUK01000024">
    <property type="protein sequence ID" value="PCI76780.1"/>
    <property type="molecule type" value="Genomic_DNA"/>
</dbReference>
<comment type="caution">
    <text evidence="2">The sequence shown here is derived from an EMBL/GenBank/DDBJ whole genome shotgun (WGS) entry which is preliminary data.</text>
</comment>
<dbReference type="Proteomes" id="UP000218775">
    <property type="component" value="Unassembled WGS sequence"/>
</dbReference>
<feature type="signal peptide" evidence="1">
    <location>
        <begin position="1"/>
        <end position="20"/>
    </location>
</feature>
<gene>
    <name evidence="2" type="ORF">COB21_03920</name>
</gene>
<sequence length="201" mass="22368">MKSFLILILAVVALPLSLFSEEKECKKCEECKPCCWTAEKMMAYKNRNLKDVDRVIVIAHCMIPEVSEEANKVLNQQMKDKLISVLESIGEVKYFKAGEVSPIEIGNMLFISAHGWGSNGKMLPASQVSAKFLREVTVTKTEDVAMLEVWAANDFLEGEMGDIAPEVFTSSIEQLVSRFAEGYKSVNSDEATKPVFYVPAS</sequence>
<proteinExistence type="predicted"/>
<evidence type="ECO:0000313" key="3">
    <source>
        <dbReference type="Proteomes" id="UP000218775"/>
    </source>
</evidence>
<organism evidence="2 3">
    <name type="scientific">Aerophobetes bacterium</name>
    <dbReference type="NCBI Taxonomy" id="2030807"/>
    <lineage>
        <taxon>Bacteria</taxon>
        <taxon>Candidatus Aerophobota</taxon>
    </lineage>
</organism>
<name>A0A2A4X2K7_UNCAE</name>
<reference evidence="3" key="1">
    <citation type="submission" date="2017-08" db="EMBL/GenBank/DDBJ databases">
        <title>A dynamic microbial community with high functional redundancy inhabits the cold, oxic subseafloor aquifer.</title>
        <authorList>
            <person name="Tully B.J."/>
            <person name="Wheat C.G."/>
            <person name="Glazer B.T."/>
            <person name="Huber J.A."/>
        </authorList>
    </citation>
    <scope>NUCLEOTIDE SEQUENCE [LARGE SCALE GENOMIC DNA]</scope>
</reference>
<feature type="chain" id="PRO_5012404593" evidence="1">
    <location>
        <begin position="21"/>
        <end position="201"/>
    </location>
</feature>
<evidence type="ECO:0000313" key="2">
    <source>
        <dbReference type="EMBL" id="PCI76780.1"/>
    </source>
</evidence>
<dbReference type="AlphaFoldDB" id="A0A2A4X2K7"/>
<protein>
    <submittedName>
        <fullName evidence="2">Uncharacterized protein</fullName>
    </submittedName>
</protein>
<evidence type="ECO:0000256" key="1">
    <source>
        <dbReference type="SAM" id="SignalP"/>
    </source>
</evidence>
<keyword evidence="1" id="KW-0732">Signal</keyword>
<accession>A0A2A4X2K7</accession>